<dbReference type="SUPFAM" id="SSF48452">
    <property type="entry name" value="TPR-like"/>
    <property type="match status" value="3"/>
</dbReference>
<dbReference type="Pfam" id="PF13424">
    <property type="entry name" value="TPR_12"/>
    <property type="match status" value="3"/>
</dbReference>
<sequence length="657" mass="75298">MTASKGEIQRLIECCICCDYLNDVRETPCCHQLFCLACIQGWLQKSTKNCPRCRSTTLTEQSLLKNIVIQRFVDNLLFECPNALHGCEAKVAKSDLVKHKRLCAFSSEKLAAKQQAKLEESRTILFRCKEGKTQITDNVLYDLANLFYTEHDYDSAKECIELMKEKEHSQKIIILQAQVERDTNHYDKALALYIKAYRYANSIPQRIELLSARGLLLSKKAQYEDARNVYTQALDLLRPNDESQTKAEILNALGLIDKKCSNYDNAIETYNKALAIVDSHSHLWSDITSNLADIYRKKGNYDQAKELYLKSLKQAEALHGQNHPTIADIMNNLAVLHKKEGKYTEALNNLKQALKISKHFYGQRHPTIGIYLTNVGDIYRKQGQFKIAEATYKEALTALQESYGPDHIEVAEVLNSMGLILKKRADYDGAEKLYKRAIKIVHDTFGHDEPHYKLGIYYNNLADLDRKRNRFDSALKLYQQALVSIEKTLGPQHSEAGEILHNIGQVQHQLGNYNQAIEYINRALVIIKGEFGDKHYKYGMFLNSLGLAYAMIDDYRIAYIHVKQALQILLNNLGPDHIEVCDVYSNLGEICMKFVLQLTQQKPPNQNERDAKLEEAKKNFIEAQRIVQATFGDDHTKSIQFMSFLFIIENFQTLCKL</sequence>
<dbReference type="GO" id="GO:0008270">
    <property type="term" value="F:zinc ion binding"/>
    <property type="evidence" value="ECO:0007669"/>
    <property type="project" value="UniProtKB-KW"/>
</dbReference>
<dbReference type="InterPro" id="IPR001841">
    <property type="entry name" value="Znf_RING"/>
</dbReference>
<dbReference type="Gene3D" id="1.25.40.10">
    <property type="entry name" value="Tetratricopeptide repeat domain"/>
    <property type="match status" value="3"/>
</dbReference>
<evidence type="ECO:0000256" key="1">
    <source>
        <dbReference type="ARBA" id="ARBA00022737"/>
    </source>
</evidence>
<dbReference type="InterPro" id="IPR019734">
    <property type="entry name" value="TPR_rpt"/>
</dbReference>
<dbReference type="PANTHER" id="PTHR45641">
    <property type="entry name" value="TETRATRICOPEPTIDE REPEAT PROTEIN (AFU_ORTHOLOGUE AFUA_6G03870)"/>
    <property type="match status" value="1"/>
</dbReference>
<organism evidence="8 9">
    <name type="scientific">Adineta ricciae</name>
    <name type="common">Rotifer</name>
    <dbReference type="NCBI Taxonomy" id="249248"/>
    <lineage>
        <taxon>Eukaryota</taxon>
        <taxon>Metazoa</taxon>
        <taxon>Spiralia</taxon>
        <taxon>Gnathifera</taxon>
        <taxon>Rotifera</taxon>
        <taxon>Eurotatoria</taxon>
        <taxon>Bdelloidea</taxon>
        <taxon>Adinetida</taxon>
        <taxon>Adinetidae</taxon>
        <taxon>Adineta</taxon>
    </lineage>
</organism>
<feature type="repeat" description="TPR" evidence="6">
    <location>
        <begin position="327"/>
        <end position="360"/>
    </location>
</feature>
<dbReference type="EMBL" id="CAJNOJ010000024">
    <property type="protein sequence ID" value="CAF0859463.1"/>
    <property type="molecule type" value="Genomic_DNA"/>
</dbReference>
<evidence type="ECO:0000256" key="6">
    <source>
        <dbReference type="PROSITE-ProRule" id="PRU00339"/>
    </source>
</evidence>
<protein>
    <recommendedName>
        <fullName evidence="7">RING-type domain-containing protein</fullName>
    </recommendedName>
</protein>
<reference evidence="8" key="1">
    <citation type="submission" date="2021-02" db="EMBL/GenBank/DDBJ databases">
        <authorList>
            <person name="Nowell W R."/>
        </authorList>
    </citation>
    <scope>NUCLEOTIDE SEQUENCE</scope>
</reference>
<keyword evidence="2 5" id="KW-0863">Zinc-finger</keyword>
<dbReference type="InterPro" id="IPR011990">
    <property type="entry name" value="TPR-like_helical_dom_sf"/>
</dbReference>
<dbReference type="AlphaFoldDB" id="A0A813WR66"/>
<proteinExistence type="predicted"/>
<dbReference type="SMART" id="SM00028">
    <property type="entry name" value="TPR"/>
    <property type="match status" value="10"/>
</dbReference>
<name>A0A813WR66_ADIRI</name>
<dbReference type="Proteomes" id="UP000663852">
    <property type="component" value="Unassembled WGS sequence"/>
</dbReference>
<feature type="repeat" description="TPR" evidence="6">
    <location>
        <begin position="497"/>
        <end position="530"/>
    </location>
</feature>
<evidence type="ECO:0000256" key="4">
    <source>
        <dbReference type="ARBA" id="ARBA00022833"/>
    </source>
</evidence>
<keyword evidence="2 5" id="KW-0479">Metal-binding</keyword>
<dbReference type="InterPro" id="IPR013083">
    <property type="entry name" value="Znf_RING/FYVE/PHD"/>
</dbReference>
<evidence type="ECO:0000313" key="9">
    <source>
        <dbReference type="Proteomes" id="UP000663852"/>
    </source>
</evidence>
<dbReference type="PROSITE" id="PS50089">
    <property type="entry name" value="ZF_RING_2"/>
    <property type="match status" value="1"/>
</dbReference>
<dbReference type="GO" id="GO:0005737">
    <property type="term" value="C:cytoplasm"/>
    <property type="evidence" value="ECO:0007669"/>
    <property type="project" value="UniProtKB-ARBA"/>
</dbReference>
<evidence type="ECO:0000313" key="8">
    <source>
        <dbReference type="EMBL" id="CAF0859463.1"/>
    </source>
</evidence>
<keyword evidence="3 6" id="KW-0802">TPR repeat</keyword>
<dbReference type="Pfam" id="PF13181">
    <property type="entry name" value="TPR_8"/>
    <property type="match status" value="1"/>
</dbReference>
<accession>A0A813WR66</accession>
<comment type="caution">
    <text evidence="8">The sequence shown here is derived from an EMBL/GenBank/DDBJ whole genome shotgun (WGS) entry which is preliminary data.</text>
</comment>
<keyword evidence="1" id="KW-0677">Repeat</keyword>
<dbReference type="OrthoDB" id="5142960at2759"/>
<dbReference type="SUPFAM" id="SSF57850">
    <property type="entry name" value="RING/U-box"/>
    <property type="match status" value="1"/>
</dbReference>
<feature type="repeat" description="TPR" evidence="6">
    <location>
        <begin position="247"/>
        <end position="280"/>
    </location>
</feature>
<dbReference type="SMART" id="SM00184">
    <property type="entry name" value="RING"/>
    <property type="match status" value="1"/>
</dbReference>
<feature type="domain" description="RING-type" evidence="7">
    <location>
        <begin position="14"/>
        <end position="54"/>
    </location>
</feature>
<dbReference type="Gene3D" id="3.30.40.10">
    <property type="entry name" value="Zinc/RING finger domain, C3HC4 (zinc finger)"/>
    <property type="match status" value="1"/>
</dbReference>
<dbReference type="CDD" id="cd16449">
    <property type="entry name" value="RING-HC"/>
    <property type="match status" value="1"/>
</dbReference>
<feature type="repeat" description="TPR" evidence="6">
    <location>
        <begin position="285"/>
        <end position="318"/>
    </location>
</feature>
<dbReference type="PANTHER" id="PTHR45641:SF19">
    <property type="entry name" value="NEPHROCYSTIN-3"/>
    <property type="match status" value="1"/>
</dbReference>
<evidence type="ECO:0000256" key="2">
    <source>
        <dbReference type="ARBA" id="ARBA00022771"/>
    </source>
</evidence>
<evidence type="ECO:0000259" key="7">
    <source>
        <dbReference type="PROSITE" id="PS50089"/>
    </source>
</evidence>
<keyword evidence="4" id="KW-0862">Zinc</keyword>
<gene>
    <name evidence="8" type="ORF">EDS130_LOCUS7733</name>
</gene>
<feature type="repeat" description="TPR" evidence="6">
    <location>
        <begin position="411"/>
        <end position="444"/>
    </location>
</feature>
<evidence type="ECO:0000256" key="3">
    <source>
        <dbReference type="ARBA" id="ARBA00022803"/>
    </source>
</evidence>
<dbReference type="PROSITE" id="PS50005">
    <property type="entry name" value="TPR"/>
    <property type="match status" value="5"/>
</dbReference>
<evidence type="ECO:0000256" key="5">
    <source>
        <dbReference type="PROSITE-ProRule" id="PRU00175"/>
    </source>
</evidence>